<gene>
    <name evidence="2" type="ORF">OLEA9_A049781</name>
</gene>
<proteinExistence type="predicted"/>
<name>A0A8S0UZ81_OLEEU</name>
<dbReference type="Gramene" id="OE9A049781T1">
    <property type="protein sequence ID" value="OE9A049781C1"/>
    <property type="gene ID" value="OE9A049781"/>
</dbReference>
<feature type="region of interest" description="Disordered" evidence="1">
    <location>
        <begin position="113"/>
        <end position="198"/>
    </location>
</feature>
<evidence type="ECO:0000313" key="2">
    <source>
        <dbReference type="EMBL" id="CAA3026267.1"/>
    </source>
</evidence>
<feature type="compositionally biased region" description="Pro residues" evidence="1">
    <location>
        <begin position="175"/>
        <end position="184"/>
    </location>
</feature>
<comment type="caution">
    <text evidence="2">The sequence shown here is derived from an EMBL/GenBank/DDBJ whole genome shotgun (WGS) entry which is preliminary data.</text>
</comment>
<keyword evidence="3" id="KW-1185">Reference proteome</keyword>
<dbReference type="OrthoDB" id="1667574at2759"/>
<dbReference type="Proteomes" id="UP000594638">
    <property type="component" value="Unassembled WGS sequence"/>
</dbReference>
<evidence type="ECO:0000256" key="1">
    <source>
        <dbReference type="SAM" id="MobiDB-lite"/>
    </source>
</evidence>
<evidence type="ECO:0000313" key="3">
    <source>
        <dbReference type="Proteomes" id="UP000594638"/>
    </source>
</evidence>
<reference evidence="2 3" key="1">
    <citation type="submission" date="2019-12" db="EMBL/GenBank/DDBJ databases">
        <authorList>
            <person name="Alioto T."/>
            <person name="Alioto T."/>
            <person name="Gomez Garrido J."/>
        </authorList>
    </citation>
    <scope>NUCLEOTIDE SEQUENCE [LARGE SCALE GENOMIC DNA]</scope>
</reference>
<accession>A0A8S0UZ81</accession>
<dbReference type="EMBL" id="CACTIH010009155">
    <property type="protein sequence ID" value="CAA3026267.1"/>
    <property type="molecule type" value="Genomic_DNA"/>
</dbReference>
<protein>
    <submittedName>
        <fullName evidence="2">Uncharacterized protein</fullName>
    </submittedName>
</protein>
<dbReference type="AlphaFoldDB" id="A0A8S0UZ81"/>
<feature type="compositionally biased region" description="Pro residues" evidence="1">
    <location>
        <begin position="156"/>
        <end position="168"/>
    </location>
</feature>
<sequence>MHLKRLCPNHIWITLDGKSSYYSPPFLLPLRVQAVRKLNPIDLKHLSFHIFHHAVDQDSGYLFQLSKKHKEEHPEVEVTRHSEVNAVGRDEVVEYCVMTEDMDMFHDVVGDAPETSVKEHSAPGPPPLSPISPKNKATSQTLPPPPPSLASKNPISLPPSPPPPPPIPFTSGNPACPPNPPPPMTSRNGVPVPSAMCA</sequence>
<organism evidence="2 3">
    <name type="scientific">Olea europaea subsp. europaea</name>
    <dbReference type="NCBI Taxonomy" id="158383"/>
    <lineage>
        <taxon>Eukaryota</taxon>
        <taxon>Viridiplantae</taxon>
        <taxon>Streptophyta</taxon>
        <taxon>Embryophyta</taxon>
        <taxon>Tracheophyta</taxon>
        <taxon>Spermatophyta</taxon>
        <taxon>Magnoliopsida</taxon>
        <taxon>eudicotyledons</taxon>
        <taxon>Gunneridae</taxon>
        <taxon>Pentapetalae</taxon>
        <taxon>asterids</taxon>
        <taxon>lamiids</taxon>
        <taxon>Lamiales</taxon>
        <taxon>Oleaceae</taxon>
        <taxon>Oleeae</taxon>
        <taxon>Olea</taxon>
    </lineage>
</organism>